<dbReference type="SMART" id="SM00343">
    <property type="entry name" value="ZnF_C2HC"/>
    <property type="match status" value="1"/>
</dbReference>
<sequence>MVSKGSCEQGRCYNCNKYGHIGRNCPLKRPQVRQIGEKRNSSERSQEQNKVADVIAKARSLGVKITGQSEGNGALVGEKFAVSVMIMEERMPAILDTGSIISILPVGVLARARDAGFDVNSLEVLPESSMVPVYDASGNRMTFLGAVKVYVGLEDGKKSEVAFHILDVKDDDILLSTNSLKELGVQLTLVPDEIKHSEEVKDKRVVVAKRIYVPPHESVLVEARCEGDSEVEERVVWPKRDGLAAGVFKIRNQELDIPITNNSEEPMILREREEIGHWGTEKWKEGWEDLNPLMLDSGTQEIKVEGRQKLLYEQVKESSKVEKLKSTALEFDKVASLGYLTDSDIATRAFFNQSQRIIDQR</sequence>
<organism evidence="3 4">
    <name type="scientific">Ancylostoma caninum</name>
    <name type="common">Dog hookworm</name>
    <dbReference type="NCBI Taxonomy" id="29170"/>
    <lineage>
        <taxon>Eukaryota</taxon>
        <taxon>Metazoa</taxon>
        <taxon>Ecdysozoa</taxon>
        <taxon>Nematoda</taxon>
        <taxon>Chromadorea</taxon>
        <taxon>Rhabditida</taxon>
        <taxon>Rhabditina</taxon>
        <taxon>Rhabditomorpha</taxon>
        <taxon>Strongyloidea</taxon>
        <taxon>Ancylostomatidae</taxon>
        <taxon>Ancylostomatinae</taxon>
        <taxon>Ancylostoma</taxon>
    </lineage>
</organism>
<accession>A0A368FRD4</accession>
<gene>
    <name evidence="3" type="ORF">ANCCAN_20118</name>
</gene>
<protein>
    <submittedName>
        <fullName evidence="3">Zinc knuckle</fullName>
    </submittedName>
</protein>
<dbReference type="GO" id="GO:0008270">
    <property type="term" value="F:zinc ion binding"/>
    <property type="evidence" value="ECO:0007669"/>
    <property type="project" value="UniProtKB-KW"/>
</dbReference>
<evidence type="ECO:0000313" key="3">
    <source>
        <dbReference type="EMBL" id="RCN34048.1"/>
    </source>
</evidence>
<dbReference type="PROSITE" id="PS50158">
    <property type="entry name" value="ZF_CCHC"/>
    <property type="match status" value="1"/>
</dbReference>
<evidence type="ECO:0000256" key="1">
    <source>
        <dbReference type="PROSITE-ProRule" id="PRU00047"/>
    </source>
</evidence>
<evidence type="ECO:0000259" key="2">
    <source>
        <dbReference type="PROSITE" id="PS50158"/>
    </source>
</evidence>
<dbReference type="AlphaFoldDB" id="A0A368FRD4"/>
<keyword evidence="1" id="KW-0862">Zinc</keyword>
<dbReference type="STRING" id="29170.A0A368FRD4"/>
<dbReference type="Gene3D" id="4.10.60.10">
    <property type="entry name" value="Zinc finger, CCHC-type"/>
    <property type="match status" value="1"/>
</dbReference>
<keyword evidence="4" id="KW-1185">Reference proteome</keyword>
<dbReference type="GO" id="GO:0019899">
    <property type="term" value="F:enzyme binding"/>
    <property type="evidence" value="ECO:0007669"/>
    <property type="project" value="UniProtKB-ARBA"/>
</dbReference>
<feature type="domain" description="CCHC-type" evidence="2">
    <location>
        <begin position="11"/>
        <end position="26"/>
    </location>
</feature>
<reference evidence="3 4" key="1">
    <citation type="submission" date="2014-10" db="EMBL/GenBank/DDBJ databases">
        <title>Draft genome of the hookworm Ancylostoma caninum.</title>
        <authorList>
            <person name="Mitreva M."/>
        </authorList>
    </citation>
    <scope>NUCLEOTIDE SEQUENCE [LARGE SCALE GENOMIC DNA]</scope>
    <source>
        <strain evidence="3 4">Baltimore</strain>
    </source>
</reference>
<keyword evidence="1" id="KW-0863">Zinc-finger</keyword>
<dbReference type="SUPFAM" id="SSF57756">
    <property type="entry name" value="Retrovirus zinc finger-like domains"/>
    <property type="match status" value="1"/>
</dbReference>
<evidence type="ECO:0000313" key="4">
    <source>
        <dbReference type="Proteomes" id="UP000252519"/>
    </source>
</evidence>
<dbReference type="EMBL" id="JOJR01000831">
    <property type="protein sequence ID" value="RCN34048.1"/>
    <property type="molecule type" value="Genomic_DNA"/>
</dbReference>
<dbReference type="Pfam" id="PF00098">
    <property type="entry name" value="zf-CCHC"/>
    <property type="match status" value="1"/>
</dbReference>
<dbReference type="InterPro" id="IPR036875">
    <property type="entry name" value="Znf_CCHC_sf"/>
</dbReference>
<name>A0A368FRD4_ANCCA</name>
<dbReference type="InterPro" id="IPR001878">
    <property type="entry name" value="Znf_CCHC"/>
</dbReference>
<dbReference type="Proteomes" id="UP000252519">
    <property type="component" value="Unassembled WGS sequence"/>
</dbReference>
<keyword evidence="1" id="KW-0479">Metal-binding</keyword>
<dbReference type="OrthoDB" id="5826524at2759"/>
<dbReference type="GO" id="GO:0003676">
    <property type="term" value="F:nucleic acid binding"/>
    <property type="evidence" value="ECO:0007669"/>
    <property type="project" value="InterPro"/>
</dbReference>
<comment type="caution">
    <text evidence="3">The sequence shown here is derived from an EMBL/GenBank/DDBJ whole genome shotgun (WGS) entry which is preliminary data.</text>
</comment>
<dbReference type="GO" id="GO:0005737">
    <property type="term" value="C:cytoplasm"/>
    <property type="evidence" value="ECO:0007669"/>
    <property type="project" value="UniProtKB-ARBA"/>
</dbReference>
<proteinExistence type="predicted"/>